<organism evidence="1 2">
    <name type="scientific">Caerostris darwini</name>
    <dbReference type="NCBI Taxonomy" id="1538125"/>
    <lineage>
        <taxon>Eukaryota</taxon>
        <taxon>Metazoa</taxon>
        <taxon>Ecdysozoa</taxon>
        <taxon>Arthropoda</taxon>
        <taxon>Chelicerata</taxon>
        <taxon>Arachnida</taxon>
        <taxon>Araneae</taxon>
        <taxon>Araneomorphae</taxon>
        <taxon>Entelegynae</taxon>
        <taxon>Araneoidea</taxon>
        <taxon>Araneidae</taxon>
        <taxon>Caerostris</taxon>
    </lineage>
</organism>
<comment type="caution">
    <text evidence="1">The sequence shown here is derived from an EMBL/GenBank/DDBJ whole genome shotgun (WGS) entry which is preliminary data.</text>
</comment>
<evidence type="ECO:0000313" key="1">
    <source>
        <dbReference type="EMBL" id="GIY01191.1"/>
    </source>
</evidence>
<sequence>MSYISNSFLNSSTNPQLFSFIHYSSDLLLHPLLLRSSPSSTTPQIFSFIHYSSDPPSTLLLLHPLLLFSFIHYSSDSFIHYSSDLLLHPLLLRSSPSSTTS</sequence>
<dbReference type="Proteomes" id="UP001054837">
    <property type="component" value="Unassembled WGS sequence"/>
</dbReference>
<evidence type="ECO:0000313" key="2">
    <source>
        <dbReference type="Proteomes" id="UP001054837"/>
    </source>
</evidence>
<dbReference type="AlphaFoldDB" id="A0AAV4PY04"/>
<gene>
    <name evidence="1" type="ORF">CDAR_229331</name>
</gene>
<keyword evidence="2" id="KW-1185">Reference proteome</keyword>
<reference evidence="1 2" key="1">
    <citation type="submission" date="2021-06" db="EMBL/GenBank/DDBJ databases">
        <title>Caerostris darwini draft genome.</title>
        <authorList>
            <person name="Kono N."/>
            <person name="Arakawa K."/>
        </authorList>
    </citation>
    <scope>NUCLEOTIDE SEQUENCE [LARGE SCALE GENOMIC DNA]</scope>
</reference>
<protein>
    <submittedName>
        <fullName evidence="1">Uncharacterized protein</fullName>
    </submittedName>
</protein>
<name>A0AAV4PY04_9ARAC</name>
<proteinExistence type="predicted"/>
<accession>A0AAV4PY04</accession>
<dbReference type="EMBL" id="BPLQ01003538">
    <property type="protein sequence ID" value="GIY01191.1"/>
    <property type="molecule type" value="Genomic_DNA"/>
</dbReference>